<evidence type="ECO:0000256" key="1">
    <source>
        <dbReference type="SAM" id="Phobius"/>
    </source>
</evidence>
<dbReference type="AlphaFoldDB" id="A0A645E9H2"/>
<keyword evidence="1" id="KW-1133">Transmembrane helix</keyword>
<feature type="transmembrane region" description="Helical" evidence="1">
    <location>
        <begin position="28"/>
        <end position="50"/>
    </location>
</feature>
<keyword evidence="1" id="KW-0472">Membrane</keyword>
<keyword evidence="1" id="KW-0812">Transmembrane</keyword>
<gene>
    <name evidence="2" type="ORF">SDC9_145262</name>
</gene>
<evidence type="ECO:0000313" key="2">
    <source>
        <dbReference type="EMBL" id="MPM98081.1"/>
    </source>
</evidence>
<proteinExistence type="predicted"/>
<protein>
    <submittedName>
        <fullName evidence="2">Uncharacterized protein</fullName>
    </submittedName>
</protein>
<dbReference type="EMBL" id="VSSQ01044270">
    <property type="protein sequence ID" value="MPM98081.1"/>
    <property type="molecule type" value="Genomic_DNA"/>
</dbReference>
<name>A0A645E9H2_9ZZZZ</name>
<sequence>MKTEQPLGFTRLSTEEINKIEGGVIDPVSVAIGIAAIVVGYACWTASFCYQLGKD</sequence>
<reference evidence="2" key="1">
    <citation type="submission" date="2019-08" db="EMBL/GenBank/DDBJ databases">
        <authorList>
            <person name="Kucharzyk K."/>
            <person name="Murdoch R.W."/>
            <person name="Higgins S."/>
            <person name="Loffler F."/>
        </authorList>
    </citation>
    <scope>NUCLEOTIDE SEQUENCE</scope>
</reference>
<organism evidence="2">
    <name type="scientific">bioreactor metagenome</name>
    <dbReference type="NCBI Taxonomy" id="1076179"/>
    <lineage>
        <taxon>unclassified sequences</taxon>
        <taxon>metagenomes</taxon>
        <taxon>ecological metagenomes</taxon>
    </lineage>
</organism>
<accession>A0A645E9H2</accession>
<comment type="caution">
    <text evidence="2">The sequence shown here is derived from an EMBL/GenBank/DDBJ whole genome shotgun (WGS) entry which is preliminary data.</text>
</comment>